<evidence type="ECO:0000259" key="2">
    <source>
        <dbReference type="Pfam" id="PF00675"/>
    </source>
</evidence>
<dbReference type="Gene3D" id="3.30.830.10">
    <property type="entry name" value="Metalloenzyme, LuxS/M16 peptidase-like"/>
    <property type="match status" value="4"/>
</dbReference>
<dbReference type="Proteomes" id="UP001257914">
    <property type="component" value="Unassembled WGS sequence"/>
</dbReference>
<organism evidence="4 5">
    <name type="scientific">Psychrosphaera aquimarina</name>
    <dbReference type="NCBI Taxonomy" id="2044854"/>
    <lineage>
        <taxon>Bacteria</taxon>
        <taxon>Pseudomonadati</taxon>
        <taxon>Pseudomonadota</taxon>
        <taxon>Gammaproteobacteria</taxon>
        <taxon>Alteromonadales</taxon>
        <taxon>Pseudoalteromonadaceae</taxon>
        <taxon>Psychrosphaera</taxon>
    </lineage>
</organism>
<dbReference type="EMBL" id="JAWCUA010000003">
    <property type="protein sequence ID" value="MDU0112358.1"/>
    <property type="molecule type" value="Genomic_DNA"/>
</dbReference>
<evidence type="ECO:0000313" key="5">
    <source>
        <dbReference type="Proteomes" id="UP001257914"/>
    </source>
</evidence>
<dbReference type="InterPro" id="IPR011765">
    <property type="entry name" value="Pept_M16_N"/>
</dbReference>
<dbReference type="PANTHER" id="PTHR11851">
    <property type="entry name" value="METALLOPROTEASE"/>
    <property type="match status" value="1"/>
</dbReference>
<evidence type="ECO:0000259" key="3">
    <source>
        <dbReference type="Pfam" id="PF05193"/>
    </source>
</evidence>
<proteinExistence type="inferred from homology"/>
<evidence type="ECO:0000313" key="4">
    <source>
        <dbReference type="EMBL" id="MDU0112358.1"/>
    </source>
</evidence>
<dbReference type="InterPro" id="IPR011249">
    <property type="entry name" value="Metalloenz_LuxS/M16"/>
</dbReference>
<name>A0ABU3QZ87_9GAMM</name>
<comment type="similarity">
    <text evidence="1">Belongs to the peptidase M16 family.</text>
</comment>
<feature type="domain" description="Peptidase M16 C-terminal" evidence="3">
    <location>
        <begin position="634"/>
        <end position="827"/>
    </location>
</feature>
<keyword evidence="5" id="KW-1185">Reference proteome</keyword>
<dbReference type="InterPro" id="IPR050361">
    <property type="entry name" value="MPP/UQCRC_Complex"/>
</dbReference>
<dbReference type="Pfam" id="PF05193">
    <property type="entry name" value="Peptidase_M16_C"/>
    <property type="match status" value="2"/>
</dbReference>
<reference evidence="4 5" key="1">
    <citation type="submission" date="2023-10" db="EMBL/GenBank/DDBJ databases">
        <title>Psychrosphaera aquimaarina strain SW33 isolated from seawater.</title>
        <authorList>
            <person name="Bayburt H."/>
            <person name="Kim J.M."/>
            <person name="Choi B.J."/>
            <person name="Jeon C.O."/>
        </authorList>
    </citation>
    <scope>NUCLEOTIDE SEQUENCE [LARGE SCALE GENOMIC DNA]</scope>
    <source>
        <strain evidence="4 5">KCTC 52743</strain>
    </source>
</reference>
<gene>
    <name evidence="4" type="ORF">RT723_04950</name>
</gene>
<sequence length="950" mass="106708">MKFRLLTTGVAFLLTLAGCSGQDTQTTKSEDKIFSQDYVLETLPNGLKVMIVPTDYPDVVSLQIPVSVGSRDEVEAGKTGFAHFFEHMVFKGSEKFPQDVYSDIYKNSGVDNRAYTTNDYTNYNLNFSKQHLEKVLEIQADIFQNLSYTEAEFRTEALTVKGEYLKNNASPVRQLLSTVRDTAFDTHTYSHTTMGFFEDIEAMPDQMEYGQLFFERFYKPEYVSLIITGDVNADETLALVKKYWGMWKKGDYVSSVPAEPKQDKALYAHKVSEGLPGHWLLVSYKGTAFEPEQKDRAALDLISQLYFSSNSDIYQELVVDKQLASQMFTYNPETKDPGLLHVFIKVDKQENLAVVRDAINNTYAKARVELVDAKKLADLKSNLKYSFAKGLDSSKSIADTLASYMHFERDPELLNQLYASLDKVTAEDIRNIANKYFIDSARTTVTMSALDNVDGFEQEVSLESAVAELSKPKAAGVYTVLDKSSSSPLIDINLLFYTGAAADPEGKKGLAALTANMVANGGSVSRSYKEIKAALYPIAGSFGVQVDKEMVSFKGRVHKDKVSVWYDIVSEQLLNPGWREDDFKRLKKEQIDGITSGLKASNDEELGKEVLYEQLYQGHVYGTYNYGDLSDLESITLDDVKQFYAAQFTQSNLNVGISGALPEDVKATMLADLTKLNVGDSTRLTIADAPTLTGRHATVIEKSAQSTAVSFGFPIETTRSDKDWAALWLVRSYFGEHRSSNAHLFKRIREVRGMNYGDYSYIEYFPSGMFRTKPSANLGRSEQIFQIWIRPLRSNNDAHFATRVALYELDQLIKNGLSEEDFEATRNFLINYVPQLVASQDKQLGYALDSEFYGIGEFGAYVTNQLNQLTLEDVNRVIAENLQSDNMHYVFITGDGEDMVKRLSQEQTSPLLYNSEKPKALTDEDAIIQDYKLAIPANNIELLAIDAVFE</sequence>
<dbReference type="RefSeq" id="WP_315946100.1">
    <property type="nucleotide sequence ID" value="NZ_JAWCUA010000003.1"/>
</dbReference>
<dbReference type="Pfam" id="PF00675">
    <property type="entry name" value="Peptidase_M16"/>
    <property type="match status" value="2"/>
</dbReference>
<dbReference type="InterPro" id="IPR007863">
    <property type="entry name" value="Peptidase_M16_C"/>
</dbReference>
<evidence type="ECO:0000256" key="1">
    <source>
        <dbReference type="ARBA" id="ARBA00007261"/>
    </source>
</evidence>
<dbReference type="SUPFAM" id="SSF63411">
    <property type="entry name" value="LuxS/MPP-like metallohydrolase"/>
    <property type="match status" value="4"/>
</dbReference>
<feature type="domain" description="Peptidase M16 N-terminal" evidence="2">
    <location>
        <begin position="480"/>
        <end position="616"/>
    </location>
</feature>
<dbReference type="PROSITE" id="PS51257">
    <property type="entry name" value="PROKAR_LIPOPROTEIN"/>
    <property type="match status" value="1"/>
</dbReference>
<feature type="domain" description="Peptidase M16 C-terminal" evidence="3">
    <location>
        <begin position="213"/>
        <end position="383"/>
    </location>
</feature>
<accession>A0ABU3QZ87</accession>
<feature type="domain" description="Peptidase M16 N-terminal" evidence="2">
    <location>
        <begin position="54"/>
        <end position="194"/>
    </location>
</feature>
<comment type="caution">
    <text evidence="4">The sequence shown here is derived from an EMBL/GenBank/DDBJ whole genome shotgun (WGS) entry which is preliminary data.</text>
</comment>
<dbReference type="PANTHER" id="PTHR11851:SF49">
    <property type="entry name" value="MITOCHONDRIAL-PROCESSING PEPTIDASE SUBUNIT ALPHA"/>
    <property type="match status" value="1"/>
</dbReference>
<protein>
    <submittedName>
        <fullName evidence="4">Pitrilysin family protein</fullName>
    </submittedName>
</protein>